<dbReference type="GO" id="GO:0032993">
    <property type="term" value="C:protein-DNA complex"/>
    <property type="evidence" value="ECO:0007669"/>
    <property type="project" value="TreeGrafter"/>
</dbReference>
<evidence type="ECO:0000256" key="7">
    <source>
        <dbReference type="PROSITE-ProRule" id="PRU00169"/>
    </source>
</evidence>
<keyword evidence="6" id="KW-0804">Transcription</keyword>
<evidence type="ECO:0000256" key="4">
    <source>
        <dbReference type="ARBA" id="ARBA00023015"/>
    </source>
</evidence>
<dbReference type="PROSITE" id="PS50110">
    <property type="entry name" value="RESPONSE_REGULATORY"/>
    <property type="match status" value="1"/>
</dbReference>
<evidence type="ECO:0000256" key="2">
    <source>
        <dbReference type="ARBA" id="ARBA00022553"/>
    </source>
</evidence>
<dbReference type="InterPro" id="IPR001789">
    <property type="entry name" value="Sig_transdc_resp-reg_receiver"/>
</dbReference>
<evidence type="ECO:0000256" key="5">
    <source>
        <dbReference type="ARBA" id="ARBA00023125"/>
    </source>
</evidence>
<feature type="DNA-binding region" description="OmpR/PhoB-type" evidence="8">
    <location>
        <begin position="125"/>
        <end position="227"/>
    </location>
</feature>
<evidence type="ECO:0000259" key="9">
    <source>
        <dbReference type="PROSITE" id="PS50110"/>
    </source>
</evidence>
<feature type="domain" description="Response regulatory" evidence="9">
    <location>
        <begin position="3"/>
        <end position="116"/>
    </location>
</feature>
<dbReference type="Gene3D" id="1.10.10.10">
    <property type="entry name" value="Winged helix-like DNA-binding domain superfamily/Winged helix DNA-binding domain"/>
    <property type="match status" value="1"/>
</dbReference>
<proteinExistence type="predicted"/>
<comment type="subcellular location">
    <subcellularLocation>
        <location evidence="1">Cytoplasm</location>
    </subcellularLocation>
</comment>
<dbReference type="CDD" id="cd00383">
    <property type="entry name" value="trans_reg_C"/>
    <property type="match status" value="1"/>
</dbReference>
<gene>
    <name evidence="11" type="ORF">H7B90_19760</name>
</gene>
<dbReference type="RefSeq" id="WP_185137612.1">
    <property type="nucleotide sequence ID" value="NZ_BORM01000052.1"/>
</dbReference>
<comment type="caution">
    <text evidence="11">The sequence shown here is derived from an EMBL/GenBank/DDBJ whole genome shotgun (WGS) entry which is preliminary data.</text>
</comment>
<dbReference type="AlphaFoldDB" id="A0A841U6G4"/>
<dbReference type="GO" id="GO:0005829">
    <property type="term" value="C:cytosol"/>
    <property type="evidence" value="ECO:0007669"/>
    <property type="project" value="TreeGrafter"/>
</dbReference>
<organism evidence="11 12">
    <name type="scientific">Cohnella xylanilytica</name>
    <dbReference type="NCBI Taxonomy" id="557555"/>
    <lineage>
        <taxon>Bacteria</taxon>
        <taxon>Bacillati</taxon>
        <taxon>Bacillota</taxon>
        <taxon>Bacilli</taxon>
        <taxon>Bacillales</taxon>
        <taxon>Paenibacillaceae</taxon>
        <taxon>Cohnella</taxon>
    </lineage>
</organism>
<dbReference type="PANTHER" id="PTHR48111">
    <property type="entry name" value="REGULATOR OF RPOS"/>
    <property type="match status" value="1"/>
</dbReference>
<keyword evidence="5 8" id="KW-0238">DNA-binding</keyword>
<keyword evidence="3" id="KW-0902">Two-component regulatory system</keyword>
<dbReference type="EMBL" id="JACJVR010000076">
    <property type="protein sequence ID" value="MBB6693634.1"/>
    <property type="molecule type" value="Genomic_DNA"/>
</dbReference>
<dbReference type="SUPFAM" id="SSF52172">
    <property type="entry name" value="CheY-like"/>
    <property type="match status" value="1"/>
</dbReference>
<dbReference type="InterPro" id="IPR036388">
    <property type="entry name" value="WH-like_DNA-bd_sf"/>
</dbReference>
<dbReference type="Pfam" id="PF00072">
    <property type="entry name" value="Response_reg"/>
    <property type="match status" value="1"/>
</dbReference>
<dbReference type="PROSITE" id="PS51755">
    <property type="entry name" value="OMPR_PHOB"/>
    <property type="match status" value="1"/>
</dbReference>
<sequence>MTKILVIEDDPILGEMLTLYLEEERFDVRRVETARDGFAALTEFKPDAIILDLMLPDADGSTLCASFRERTAVPIIVTSMKNAVTDRIQAISSGADDYLTKPYSVQELKVRILAVLRRMPAFAPNSFLPAQSGDRITLDVERRTIVLDGKPIETTFSEYEMMKLFTQHPGRVFSREELLNAVRGIDSFVNERAMDVHITNLRKKLEVNPKEPQHIKTVWGVGYKFVK</sequence>
<feature type="modified residue" description="4-aspartylphosphate" evidence="7">
    <location>
        <position position="52"/>
    </location>
</feature>
<dbReference type="GO" id="GO:0000976">
    <property type="term" value="F:transcription cis-regulatory region binding"/>
    <property type="evidence" value="ECO:0007669"/>
    <property type="project" value="TreeGrafter"/>
</dbReference>
<accession>A0A841U6G4</accession>
<dbReference type="CDD" id="cd17574">
    <property type="entry name" value="REC_OmpR"/>
    <property type="match status" value="1"/>
</dbReference>
<dbReference type="Gene3D" id="6.10.250.690">
    <property type="match status" value="1"/>
</dbReference>
<dbReference type="PANTHER" id="PTHR48111:SF21">
    <property type="entry name" value="DNA-BINDING DUAL MASTER TRANSCRIPTIONAL REGULATOR RPAA"/>
    <property type="match status" value="1"/>
</dbReference>
<dbReference type="Pfam" id="PF00486">
    <property type="entry name" value="Trans_reg_C"/>
    <property type="match status" value="1"/>
</dbReference>
<keyword evidence="12" id="KW-1185">Reference proteome</keyword>
<evidence type="ECO:0000259" key="10">
    <source>
        <dbReference type="PROSITE" id="PS51755"/>
    </source>
</evidence>
<dbReference type="InterPro" id="IPR039420">
    <property type="entry name" value="WalR-like"/>
</dbReference>
<dbReference type="SMART" id="SM00448">
    <property type="entry name" value="REC"/>
    <property type="match status" value="1"/>
</dbReference>
<evidence type="ECO:0000313" key="12">
    <source>
        <dbReference type="Proteomes" id="UP000553776"/>
    </source>
</evidence>
<keyword evidence="4" id="KW-0805">Transcription regulation</keyword>
<reference evidence="11 12" key="1">
    <citation type="submission" date="2020-08" db="EMBL/GenBank/DDBJ databases">
        <title>Cohnella phylogeny.</title>
        <authorList>
            <person name="Dunlap C."/>
        </authorList>
    </citation>
    <scope>NUCLEOTIDE SEQUENCE [LARGE SCALE GENOMIC DNA]</scope>
    <source>
        <strain evidence="11 12">DSM 25239</strain>
    </source>
</reference>
<dbReference type="InterPro" id="IPR001867">
    <property type="entry name" value="OmpR/PhoB-type_DNA-bd"/>
</dbReference>
<keyword evidence="2 7" id="KW-0597">Phosphoprotein</keyword>
<dbReference type="GO" id="GO:0000156">
    <property type="term" value="F:phosphorelay response regulator activity"/>
    <property type="evidence" value="ECO:0007669"/>
    <property type="project" value="TreeGrafter"/>
</dbReference>
<evidence type="ECO:0000256" key="8">
    <source>
        <dbReference type="PROSITE-ProRule" id="PRU01091"/>
    </source>
</evidence>
<evidence type="ECO:0000256" key="6">
    <source>
        <dbReference type="ARBA" id="ARBA00023163"/>
    </source>
</evidence>
<protein>
    <submittedName>
        <fullName evidence="11">Response regulator transcription factor</fullName>
    </submittedName>
</protein>
<dbReference type="Proteomes" id="UP000553776">
    <property type="component" value="Unassembled WGS sequence"/>
</dbReference>
<dbReference type="Gene3D" id="3.40.50.2300">
    <property type="match status" value="1"/>
</dbReference>
<feature type="domain" description="OmpR/PhoB-type" evidence="10">
    <location>
        <begin position="125"/>
        <end position="227"/>
    </location>
</feature>
<dbReference type="GO" id="GO:0006355">
    <property type="term" value="P:regulation of DNA-templated transcription"/>
    <property type="evidence" value="ECO:0007669"/>
    <property type="project" value="InterPro"/>
</dbReference>
<dbReference type="InterPro" id="IPR011006">
    <property type="entry name" value="CheY-like_superfamily"/>
</dbReference>
<name>A0A841U6G4_9BACL</name>
<dbReference type="FunFam" id="1.10.10.10:FF:000018">
    <property type="entry name" value="DNA-binding response regulator ResD"/>
    <property type="match status" value="1"/>
</dbReference>
<evidence type="ECO:0000313" key="11">
    <source>
        <dbReference type="EMBL" id="MBB6693634.1"/>
    </source>
</evidence>
<evidence type="ECO:0000256" key="3">
    <source>
        <dbReference type="ARBA" id="ARBA00023012"/>
    </source>
</evidence>
<evidence type="ECO:0000256" key="1">
    <source>
        <dbReference type="ARBA" id="ARBA00004496"/>
    </source>
</evidence>
<dbReference type="SMART" id="SM00862">
    <property type="entry name" value="Trans_reg_C"/>
    <property type="match status" value="1"/>
</dbReference>